<evidence type="ECO:0000259" key="3">
    <source>
        <dbReference type="Pfam" id="PF00535"/>
    </source>
</evidence>
<dbReference type="InterPro" id="IPR042099">
    <property type="entry name" value="ANL_N_sf"/>
</dbReference>
<feature type="domain" description="Glycosyltransferase 2-like" evidence="3">
    <location>
        <begin position="10"/>
        <end position="103"/>
    </location>
</feature>
<feature type="region of interest" description="Disordered" evidence="1">
    <location>
        <begin position="695"/>
        <end position="807"/>
    </location>
</feature>
<keyword evidence="5" id="KW-1185">Reference proteome</keyword>
<dbReference type="PANTHER" id="PTHR43767">
    <property type="entry name" value="LONG-CHAIN-FATTY-ACID--COA LIGASE"/>
    <property type="match status" value="1"/>
</dbReference>
<evidence type="ECO:0000256" key="1">
    <source>
        <dbReference type="SAM" id="MobiDB-lite"/>
    </source>
</evidence>
<dbReference type="CDD" id="cd00761">
    <property type="entry name" value="Glyco_tranf_GTA_type"/>
    <property type="match status" value="1"/>
</dbReference>
<reference evidence="4 5" key="1">
    <citation type="submission" date="2024-03" db="EMBL/GenBank/DDBJ databases">
        <title>Novel Streptomyces species of biotechnological and ecological value are a feature of Machair soil.</title>
        <authorList>
            <person name="Prole J.R."/>
            <person name="Goodfellow M."/>
            <person name="Allenby N."/>
            <person name="Ward A.C."/>
        </authorList>
    </citation>
    <scope>NUCLEOTIDE SEQUENCE [LARGE SCALE GENOMIC DNA]</scope>
    <source>
        <strain evidence="4 5">MS1.HAVA.3</strain>
    </source>
</reference>
<evidence type="ECO:0000313" key="5">
    <source>
        <dbReference type="Proteomes" id="UP001382904"/>
    </source>
</evidence>
<feature type="region of interest" description="Disordered" evidence="1">
    <location>
        <begin position="97"/>
        <end position="179"/>
    </location>
</feature>
<protein>
    <submittedName>
        <fullName evidence="4">AMP-binding protein</fullName>
    </submittedName>
</protein>
<feature type="compositionally biased region" description="Basic residues" evidence="1">
    <location>
        <begin position="567"/>
        <end position="577"/>
    </location>
</feature>
<dbReference type="InterPro" id="IPR029044">
    <property type="entry name" value="Nucleotide-diphossugar_trans"/>
</dbReference>
<feature type="compositionally biased region" description="Basic and acidic residues" evidence="1">
    <location>
        <begin position="739"/>
        <end position="749"/>
    </location>
</feature>
<proteinExistence type="predicted"/>
<dbReference type="InterPro" id="IPR050237">
    <property type="entry name" value="ATP-dep_AMP-bd_enzyme"/>
</dbReference>
<gene>
    <name evidence="4" type="ORF">WKI68_11010</name>
</gene>
<dbReference type="InterPro" id="IPR001173">
    <property type="entry name" value="Glyco_trans_2-like"/>
</dbReference>
<feature type="region of interest" description="Disordered" evidence="1">
    <location>
        <begin position="560"/>
        <end position="585"/>
    </location>
</feature>
<dbReference type="InterPro" id="IPR020845">
    <property type="entry name" value="AMP-binding_CS"/>
</dbReference>
<name>A0ABU8U1U0_9ACTN</name>
<dbReference type="Proteomes" id="UP001382904">
    <property type="component" value="Unassembled WGS sequence"/>
</dbReference>
<accession>A0ABU8U1U0</accession>
<dbReference type="Gene3D" id="3.40.50.12780">
    <property type="entry name" value="N-terminal domain of ligase-like"/>
    <property type="match status" value="1"/>
</dbReference>
<feature type="compositionally biased region" description="Low complexity" evidence="1">
    <location>
        <begin position="794"/>
        <end position="807"/>
    </location>
</feature>
<feature type="compositionally biased region" description="Basic residues" evidence="1">
    <location>
        <begin position="725"/>
        <end position="738"/>
    </location>
</feature>
<feature type="compositionally biased region" description="Basic and acidic residues" evidence="1">
    <location>
        <begin position="207"/>
        <end position="220"/>
    </location>
</feature>
<evidence type="ECO:0000313" key="4">
    <source>
        <dbReference type="EMBL" id="MEJ8641851.1"/>
    </source>
</evidence>
<feature type="compositionally biased region" description="Basic residues" evidence="1">
    <location>
        <begin position="229"/>
        <end position="246"/>
    </location>
</feature>
<feature type="domain" description="AMP-dependent synthetase/ligase" evidence="2">
    <location>
        <begin position="257"/>
        <end position="551"/>
    </location>
</feature>
<dbReference type="EMBL" id="JBBKAM010000002">
    <property type="protein sequence ID" value="MEJ8641851.1"/>
    <property type="molecule type" value="Genomic_DNA"/>
</dbReference>
<dbReference type="Pfam" id="PF00535">
    <property type="entry name" value="Glycos_transf_2"/>
    <property type="match status" value="1"/>
</dbReference>
<dbReference type="Pfam" id="PF00501">
    <property type="entry name" value="AMP-binding"/>
    <property type="match status" value="1"/>
</dbReference>
<dbReference type="Gene3D" id="3.90.550.10">
    <property type="entry name" value="Spore Coat Polysaccharide Biosynthesis Protein SpsA, Chain A"/>
    <property type="match status" value="1"/>
</dbReference>
<feature type="region of interest" description="Disordered" evidence="1">
    <location>
        <begin position="192"/>
        <end position="250"/>
    </location>
</feature>
<organism evidence="4 5">
    <name type="scientific">Streptomyces caledonius</name>
    <dbReference type="NCBI Taxonomy" id="3134107"/>
    <lineage>
        <taxon>Bacteria</taxon>
        <taxon>Bacillati</taxon>
        <taxon>Actinomycetota</taxon>
        <taxon>Actinomycetes</taxon>
        <taxon>Kitasatosporales</taxon>
        <taxon>Streptomycetaceae</taxon>
        <taxon>Streptomyces</taxon>
    </lineage>
</organism>
<dbReference type="PANTHER" id="PTHR43767:SF1">
    <property type="entry name" value="NONRIBOSOMAL PEPTIDE SYNTHASE PES1 (EUROFUNG)-RELATED"/>
    <property type="match status" value="1"/>
</dbReference>
<comment type="caution">
    <text evidence="4">The sequence shown here is derived from an EMBL/GenBank/DDBJ whole genome shotgun (WGS) entry which is preliminary data.</text>
</comment>
<dbReference type="SUPFAM" id="SSF56801">
    <property type="entry name" value="Acetyl-CoA synthetase-like"/>
    <property type="match status" value="1"/>
</dbReference>
<dbReference type="SUPFAM" id="SSF53448">
    <property type="entry name" value="Nucleotide-diphospho-sugar transferases"/>
    <property type="match status" value="1"/>
</dbReference>
<dbReference type="InterPro" id="IPR000873">
    <property type="entry name" value="AMP-dep_synth/lig_dom"/>
</dbReference>
<sequence>MSAADGPMWVVVPAHEEEARLADTLRALAAQRDRDFTLLVVDNASADGTGAIARTFAADAPFPVEVIEEPEKGVGSAVDTGFRYAIGQGATLLARTDADCLPGPAGPAPRGPRSPAAPGSSAGGSSPAATSTARWAAPGSARSWRSPRSSGGCGRSTPAGTASGRRTACTPGTTWPSPPSCTWPSAACPGALPHRPALPQRRPPAQRPDRALPRDGRGELDAAPAGLRDRRHRPLVPRPGQRHARNGRPPLMLDRLDHALRSRPERAAVLTATRTGAPRVRATRGELAELSDAFAAALHARGLRAGDTVGVAVRPGPRALAVLLALWRLGLRGAVLDPGAGPDVLRARLALARPSLVLADAAAQAVAGWARPLARRARLALPDLAELGPVATVGPRLPGCAPALDLGAPRLGVPGHGDVDGTVDGDADAVIVFTSGTTSQPRAVVHTRASLSAGMATVSSLFDAHGDRPVLGGTFFVLVPSLTRGAPVALPSGNPRVLARQLRRLRPQDTYLTPPRLRDALGAGARFHGRVWTGSAPAGAGLLERVREAGAAEAWACTRSPSCSRPPRSRHGRRPPSRRPGTWSAPRCPAYWPSRTRRGSCCCPGPRPATATSARTRTRGCVRATGRGWTARAGSSWRAAARTWCCAGRRTSTRGCTSPPCTCRGWSWPCSSGSRRATETNGSWPSYSRSAARTSTPCAPPWTSRSGGWARPVPTRCSSGGSRCRGARANRTGRRRPPLRRDAWAHRNDTPAPPVRSRTPAGGQAFPLPNRAGRARGSAGRRREVPRAEGQPFAPAAATEVVAARPR</sequence>
<dbReference type="PROSITE" id="PS00455">
    <property type="entry name" value="AMP_BINDING"/>
    <property type="match status" value="1"/>
</dbReference>
<evidence type="ECO:0000259" key="2">
    <source>
        <dbReference type="Pfam" id="PF00501"/>
    </source>
</evidence>
<feature type="compositionally biased region" description="Low complexity" evidence="1">
    <location>
        <begin position="113"/>
        <end position="150"/>
    </location>
</feature>